<dbReference type="InterPro" id="IPR000905">
    <property type="entry name" value="Gcp-like_dom"/>
</dbReference>
<gene>
    <name evidence="2" type="ORF">CINCED_3A007979</name>
</gene>
<organism evidence="2 3">
    <name type="scientific">Cinara cedri</name>
    <dbReference type="NCBI Taxonomy" id="506608"/>
    <lineage>
        <taxon>Eukaryota</taxon>
        <taxon>Metazoa</taxon>
        <taxon>Ecdysozoa</taxon>
        <taxon>Arthropoda</taxon>
        <taxon>Hexapoda</taxon>
        <taxon>Insecta</taxon>
        <taxon>Pterygota</taxon>
        <taxon>Neoptera</taxon>
        <taxon>Paraneoptera</taxon>
        <taxon>Hemiptera</taxon>
        <taxon>Sternorrhyncha</taxon>
        <taxon>Aphidomorpha</taxon>
        <taxon>Aphidoidea</taxon>
        <taxon>Aphididae</taxon>
        <taxon>Lachninae</taxon>
        <taxon>Cinara</taxon>
    </lineage>
</organism>
<reference evidence="2 3" key="1">
    <citation type="submission" date="2019-08" db="EMBL/GenBank/DDBJ databases">
        <authorList>
            <person name="Alioto T."/>
            <person name="Alioto T."/>
            <person name="Gomez Garrido J."/>
        </authorList>
    </citation>
    <scope>NUCLEOTIDE SEQUENCE [LARGE SCALE GENOMIC DNA]</scope>
</reference>
<protein>
    <submittedName>
        <fullName evidence="2">Gcp-like domain</fullName>
    </submittedName>
</protein>
<dbReference type="EMBL" id="CABPRJ010001952">
    <property type="protein sequence ID" value="VVC42417.1"/>
    <property type="molecule type" value="Genomic_DNA"/>
</dbReference>
<evidence type="ECO:0000313" key="3">
    <source>
        <dbReference type="Proteomes" id="UP000325440"/>
    </source>
</evidence>
<dbReference type="PANTHER" id="PTHR11735">
    <property type="entry name" value="TRNA N6-ADENOSINE THREONYLCARBAMOYLTRANSFERASE"/>
    <property type="match status" value="1"/>
</dbReference>
<proteinExistence type="predicted"/>
<dbReference type="InterPro" id="IPR043129">
    <property type="entry name" value="ATPase_NBD"/>
</dbReference>
<dbReference type="SUPFAM" id="SSF53067">
    <property type="entry name" value="Actin-like ATPase domain"/>
    <property type="match status" value="1"/>
</dbReference>
<evidence type="ECO:0000313" key="2">
    <source>
        <dbReference type="EMBL" id="VVC42417.1"/>
    </source>
</evidence>
<accession>A0A5E4NFD4</accession>
<dbReference type="GO" id="GO:0005739">
    <property type="term" value="C:mitochondrion"/>
    <property type="evidence" value="ECO:0007669"/>
    <property type="project" value="TreeGrafter"/>
</dbReference>
<sequence length="120" mass="13196">MTAVSTPCVSRDLRGQNINNVTTQALQRDKVSSKDLDVIAVTVRQGPAISMFVGTNYEKGLCKQSFKPSVPIRHMKTHTLTSRLVDQNLQIHISGGHCLLAVVNIVNEFQLPLQTSINDP</sequence>
<keyword evidence="3" id="KW-1185">Reference proteome</keyword>
<dbReference type="Pfam" id="PF00814">
    <property type="entry name" value="TsaD"/>
    <property type="match status" value="1"/>
</dbReference>
<evidence type="ECO:0000259" key="1">
    <source>
        <dbReference type="Pfam" id="PF00814"/>
    </source>
</evidence>
<dbReference type="Gene3D" id="3.30.420.40">
    <property type="match status" value="1"/>
</dbReference>
<dbReference type="AlphaFoldDB" id="A0A5E4NFD4"/>
<dbReference type="Proteomes" id="UP000325440">
    <property type="component" value="Unassembled WGS sequence"/>
</dbReference>
<feature type="domain" description="Gcp-like" evidence="1">
    <location>
        <begin position="16"/>
        <end position="110"/>
    </location>
</feature>
<dbReference type="OrthoDB" id="10259622at2759"/>
<name>A0A5E4NFD4_9HEMI</name>
<dbReference type="PANTHER" id="PTHR11735:SF6">
    <property type="entry name" value="TRNA N6-ADENOSINE THREONYLCARBAMOYLTRANSFERASE, MITOCHONDRIAL"/>
    <property type="match status" value="1"/>
</dbReference>